<gene>
    <name evidence="2" type="primary">comGF</name>
    <name evidence="2" type="ORF">GCM10009001_19330</name>
</gene>
<sequence length="150" mass="17626">MLKTNNNNHVYMDTKRNEKGITFISVLLMITVIFLTLPLIGFLTKSMNYTTNYDAMSVQQFFYFLRDDIIASTDIIKIQSDAISLHHFNDSIVTFEKYDDLIRRQVDGKGHEVFLREVQNVNFKKVRNGVHVLITTKQGEQYEKTIRIYH</sequence>
<dbReference type="EMBL" id="BAAADS010000012">
    <property type="protein sequence ID" value="GAA0602513.1"/>
    <property type="molecule type" value="Genomic_DNA"/>
</dbReference>
<feature type="transmembrane region" description="Helical" evidence="1">
    <location>
        <begin position="20"/>
        <end position="43"/>
    </location>
</feature>
<comment type="caution">
    <text evidence="2">The sequence shown here is derived from an EMBL/GenBank/DDBJ whole genome shotgun (WGS) entry which is preliminary data.</text>
</comment>
<name>A0ABN1G1X2_9BACI</name>
<evidence type="ECO:0000313" key="3">
    <source>
        <dbReference type="Proteomes" id="UP001500866"/>
    </source>
</evidence>
<evidence type="ECO:0000256" key="1">
    <source>
        <dbReference type="SAM" id="Phobius"/>
    </source>
</evidence>
<protein>
    <submittedName>
        <fullName evidence="2">Competence type IV pilus minor pilin ComGF</fullName>
    </submittedName>
</protein>
<reference evidence="2 3" key="1">
    <citation type="journal article" date="2019" name="Int. J. Syst. Evol. Microbiol.">
        <title>The Global Catalogue of Microorganisms (GCM) 10K type strain sequencing project: providing services to taxonomists for standard genome sequencing and annotation.</title>
        <authorList>
            <consortium name="The Broad Institute Genomics Platform"/>
            <consortium name="The Broad Institute Genome Sequencing Center for Infectious Disease"/>
            <person name="Wu L."/>
            <person name="Ma J."/>
        </authorList>
    </citation>
    <scope>NUCLEOTIDE SEQUENCE [LARGE SCALE GENOMIC DNA]</scope>
    <source>
        <strain evidence="2 3">JCM 15395</strain>
    </source>
</reference>
<evidence type="ECO:0000313" key="2">
    <source>
        <dbReference type="EMBL" id="GAA0602513.1"/>
    </source>
</evidence>
<keyword evidence="1" id="KW-0472">Membrane</keyword>
<dbReference type="InterPro" id="IPR016977">
    <property type="entry name" value="ComGF"/>
</dbReference>
<dbReference type="Pfam" id="PF15980">
    <property type="entry name" value="ComGF"/>
    <property type="match status" value="1"/>
</dbReference>
<accession>A0ABN1G1X2</accession>
<keyword evidence="3" id="KW-1185">Reference proteome</keyword>
<keyword evidence="1" id="KW-1133">Transmembrane helix</keyword>
<dbReference type="RefSeq" id="WP_343812466.1">
    <property type="nucleotide sequence ID" value="NZ_BAAADS010000012.1"/>
</dbReference>
<proteinExistence type="predicted"/>
<keyword evidence="1" id="KW-0812">Transmembrane</keyword>
<organism evidence="2 3">
    <name type="scientific">Virgibacillus siamensis</name>
    <dbReference type="NCBI Taxonomy" id="480071"/>
    <lineage>
        <taxon>Bacteria</taxon>
        <taxon>Bacillati</taxon>
        <taxon>Bacillota</taxon>
        <taxon>Bacilli</taxon>
        <taxon>Bacillales</taxon>
        <taxon>Bacillaceae</taxon>
        <taxon>Virgibacillus</taxon>
    </lineage>
</organism>
<dbReference type="Proteomes" id="UP001500866">
    <property type="component" value="Unassembled WGS sequence"/>
</dbReference>